<reference evidence="14 15" key="1">
    <citation type="submission" date="2018-04" db="EMBL/GenBank/DDBJ databases">
        <title>The genome of golden apple snail Pomacea canaliculata provides insight into stress tolerance and invasive adaptation.</title>
        <authorList>
            <person name="Liu C."/>
            <person name="Liu B."/>
            <person name="Ren Y."/>
            <person name="Zhang Y."/>
            <person name="Wang H."/>
            <person name="Li S."/>
            <person name="Jiang F."/>
            <person name="Yin L."/>
            <person name="Zhang G."/>
            <person name="Qian W."/>
            <person name="Fan W."/>
        </authorList>
    </citation>
    <scope>NUCLEOTIDE SEQUENCE [LARGE SCALE GENOMIC DNA]</scope>
    <source>
        <strain evidence="14">SZHN2017</strain>
        <tissue evidence="14">Muscle</tissue>
    </source>
</reference>
<feature type="domain" description="Major vault protein repeat" evidence="10">
    <location>
        <begin position="133"/>
        <end position="173"/>
    </location>
</feature>
<dbReference type="InterPro" id="IPR039059">
    <property type="entry name" value="MVP"/>
</dbReference>
<dbReference type="Pfam" id="PF17796">
    <property type="entry name" value="Vault_4"/>
    <property type="match status" value="1"/>
</dbReference>
<accession>A0A2T7PBV1</accession>
<dbReference type="FunFam" id="2.30.30.550:FF:000001">
    <property type="entry name" value="major vault protein-like"/>
    <property type="match status" value="2"/>
</dbReference>
<dbReference type="InterPro" id="IPR043179">
    <property type="entry name" value="Vault_2_sf"/>
</dbReference>
<dbReference type="CDD" id="cd08825">
    <property type="entry name" value="MVP_shoulder"/>
    <property type="match status" value="1"/>
</dbReference>
<keyword evidence="4 8" id="KW-0963">Cytoplasm</keyword>
<feature type="domain" description="Major vault protein repeat" evidence="10">
    <location>
        <begin position="292"/>
        <end position="335"/>
    </location>
</feature>
<name>A0A2T7PBV1_POMCA</name>
<feature type="repeat" description="MVP" evidence="8">
    <location>
        <begin position="246"/>
        <end position="295"/>
    </location>
</feature>
<dbReference type="Gene3D" id="2.30.30.620">
    <property type="match status" value="1"/>
</dbReference>
<gene>
    <name evidence="14" type="ORF">C0Q70_10172</name>
</gene>
<comment type="caution">
    <text evidence="14">The sequence shown here is derived from an EMBL/GenBank/DDBJ whole genome shotgun (WGS) entry which is preliminary data.</text>
</comment>
<dbReference type="InterPro" id="IPR021870">
    <property type="entry name" value="MVP_shoulder"/>
</dbReference>
<feature type="repeat" description="MVP" evidence="8">
    <location>
        <begin position="296"/>
        <end position="350"/>
    </location>
</feature>
<dbReference type="Gene3D" id="6.20.380.10">
    <property type="match status" value="1"/>
</dbReference>
<dbReference type="Proteomes" id="UP000245119">
    <property type="component" value="Linkage Group LG5"/>
</dbReference>
<dbReference type="GO" id="GO:1990904">
    <property type="term" value="C:ribonucleoprotein complex"/>
    <property type="evidence" value="ECO:0007669"/>
    <property type="project" value="UniProtKB-UniRule"/>
</dbReference>
<organism evidence="14 15">
    <name type="scientific">Pomacea canaliculata</name>
    <name type="common">Golden apple snail</name>
    <dbReference type="NCBI Taxonomy" id="400727"/>
    <lineage>
        <taxon>Eukaryota</taxon>
        <taxon>Metazoa</taxon>
        <taxon>Spiralia</taxon>
        <taxon>Lophotrochozoa</taxon>
        <taxon>Mollusca</taxon>
        <taxon>Gastropoda</taxon>
        <taxon>Caenogastropoda</taxon>
        <taxon>Architaenioglossa</taxon>
        <taxon>Ampullarioidea</taxon>
        <taxon>Ampullariidae</taxon>
        <taxon>Pomacea</taxon>
    </lineage>
</organism>
<dbReference type="InterPro" id="IPR043023">
    <property type="entry name" value="MVP_rep_sf"/>
</dbReference>
<dbReference type="Gene3D" id="2.30.30.570">
    <property type="match status" value="1"/>
</dbReference>
<sequence>MTAMNCLLGKAFCKWFSPPHLPELRVKFLHDADVNQLVKKHSHFCIRQEPFPLYPGETLPLVPDFGLKSEDYSKALQAMPVVPSSCALRLRAVQDFLEDGIQIPAGHEWYVEGPMTYIPRPEVEVISLVQPLVIKTGEVLRIRAVQDTRDQDGNNRVTGEEWLVTEPGAYLPGVWEEVCGRDREERDTYVDTGLYLQAVQNLTDSAGVNRCSGDEWLVTGEDVEEYTPQVGIVVSNHVRKIVIKKDQYAVIINPVGPDGKNALGRRELRKGLCSFFLHPGEILEDGKVQNAYLLTEDESMVLQAWEEFKDTMFNDRKRKPGERWMILGPLLYIPPTSVKIIKRSKTIPLSKNEGIYIQNTQTGKVRAVMGPTAYMLTEFEELWEKELPEDTERLLRQGGGEGSADIRKVAYFEQSIDPAILKGRDKTRVVTYRCPGNTAVQVNNFQQKTARVVFGPDLVVLEPEESFQVLSLSGGKPKVENSLKSLCLMLGPDFITDILEVETSDHARLHVQVAFNNHFEVDKNDPESAKKIFSVPDFIGFVCRQIGSHIRGAVALTPFDDFHRHSSTVIQTAVFGKDANGQLNTYLKFDVNNLVISSIDIQNIEPVDTKMRDSLSKSVQMAIEISTREQIAQGQLEQQRLANEVEAEKERAKLYELRALAAAVESTGQATAEAQAQAEKTIIECQSEIETVKLRTRAEEIEHYAKLEIESLMRTQEIDYKQKLTKLEISKEKTSADIEVDKFAKMVHCLGTETITSMATGGQQCKVRLLQALGLEATLFTNGMNPINLFTTASGLVGDTSAE</sequence>
<dbReference type="InterPro" id="IPR002499">
    <property type="entry name" value="Vault_N"/>
</dbReference>
<dbReference type="OrthoDB" id="6125719at2759"/>
<evidence type="ECO:0000256" key="6">
    <source>
        <dbReference type="ARBA" id="ARBA00023242"/>
    </source>
</evidence>
<evidence type="ECO:0000256" key="1">
    <source>
        <dbReference type="ARBA" id="ARBA00004123"/>
    </source>
</evidence>
<dbReference type="FunFam" id="2.30.30.560:FF:000001">
    <property type="entry name" value="major vault protein-like"/>
    <property type="match status" value="1"/>
</dbReference>
<dbReference type="PANTHER" id="PTHR14165">
    <property type="entry name" value="MAJOR VAULT PROTEIN"/>
    <property type="match status" value="1"/>
</dbReference>
<evidence type="ECO:0000256" key="4">
    <source>
        <dbReference type="ARBA" id="ARBA00022490"/>
    </source>
</evidence>
<dbReference type="FunFam" id="3.30.479.30:FF:000010">
    <property type="entry name" value="major vault protein-like"/>
    <property type="match status" value="1"/>
</dbReference>
<dbReference type="Gene3D" id="3.30.479.30">
    <property type="entry name" value="Band 7 domain"/>
    <property type="match status" value="1"/>
</dbReference>
<keyword evidence="9" id="KW-0175">Coiled coil</keyword>
<dbReference type="Pfam" id="PF01505">
    <property type="entry name" value="Vault"/>
    <property type="match status" value="4"/>
</dbReference>
<keyword evidence="7 8" id="KW-0687">Ribonucleoprotein</keyword>
<dbReference type="AlphaFoldDB" id="A0A2T7PBV1"/>
<evidence type="ECO:0000256" key="5">
    <source>
        <dbReference type="ARBA" id="ARBA00022737"/>
    </source>
</evidence>
<evidence type="ECO:0000256" key="8">
    <source>
        <dbReference type="PROSITE-ProRule" id="PRU00571"/>
    </source>
</evidence>
<protein>
    <recommendedName>
        <fullName evidence="3">Major vault protein</fullName>
    </recommendedName>
</protein>
<feature type="repeat" description="MVP" evidence="8">
    <location>
        <begin position="136"/>
        <end position="188"/>
    </location>
</feature>
<dbReference type="InterPro" id="IPR040989">
    <property type="entry name" value="Vault_3"/>
</dbReference>
<dbReference type="GO" id="GO:0005634">
    <property type="term" value="C:nucleus"/>
    <property type="evidence" value="ECO:0007669"/>
    <property type="project" value="UniProtKB-SubCell"/>
</dbReference>
<evidence type="ECO:0000259" key="11">
    <source>
        <dbReference type="Pfam" id="PF11978"/>
    </source>
</evidence>
<evidence type="ECO:0000256" key="3">
    <source>
        <dbReference type="ARBA" id="ARBA00018296"/>
    </source>
</evidence>
<keyword evidence="6" id="KW-0539">Nucleus</keyword>
<dbReference type="PROSITE" id="PS51224">
    <property type="entry name" value="MVP"/>
    <property type="match status" value="5"/>
</dbReference>
<dbReference type="InterPro" id="IPR041139">
    <property type="entry name" value="MVP_rep_dom"/>
</dbReference>
<evidence type="ECO:0000256" key="7">
    <source>
        <dbReference type="ARBA" id="ARBA00023274"/>
    </source>
</evidence>
<keyword evidence="15" id="KW-1185">Reference proteome</keyword>
<dbReference type="Gene3D" id="6.10.250.720">
    <property type="match status" value="1"/>
</dbReference>
<comment type="subcellular location">
    <subcellularLocation>
        <location evidence="2 8">Cytoplasm</location>
    </subcellularLocation>
    <subcellularLocation>
        <location evidence="1">Nucleus</location>
    </subcellularLocation>
</comment>
<feature type="domain" description="Major vault protein repeat" evidence="12">
    <location>
        <begin position="429"/>
        <end position="490"/>
    </location>
</feature>
<feature type="domain" description="Major vault protein repeat" evidence="10">
    <location>
        <begin position="81"/>
        <end position="120"/>
    </location>
</feature>
<feature type="domain" description="Major vault protein repeat" evidence="10">
    <location>
        <begin position="191"/>
        <end position="228"/>
    </location>
</feature>
<feature type="repeat" description="MVP" evidence="8">
    <location>
        <begin position="84"/>
        <end position="135"/>
    </location>
</feature>
<dbReference type="InterPro" id="IPR036013">
    <property type="entry name" value="Band_7/SPFH_dom_sf"/>
</dbReference>
<feature type="domain" description="Major vault protein shoulder" evidence="11">
    <location>
        <begin position="491"/>
        <end position="608"/>
    </location>
</feature>
<evidence type="ECO:0000256" key="2">
    <source>
        <dbReference type="ARBA" id="ARBA00004496"/>
    </source>
</evidence>
<feature type="repeat" description="MVP" evidence="8">
    <location>
        <begin position="190"/>
        <end position="244"/>
    </location>
</feature>
<dbReference type="Pfam" id="PF17795">
    <property type="entry name" value="Vault_3"/>
    <property type="match status" value="1"/>
</dbReference>
<dbReference type="FunFam" id="2.30.30.570:FF:000001">
    <property type="entry name" value="major vault protein-like"/>
    <property type="match status" value="1"/>
</dbReference>
<feature type="coiled-coil region" evidence="9">
    <location>
        <begin position="631"/>
        <end position="658"/>
    </location>
</feature>
<keyword evidence="5" id="KW-0677">Repeat</keyword>
<dbReference type="PANTHER" id="PTHR14165:SF16">
    <property type="entry name" value="MAJOR VAULT PROTEIN"/>
    <property type="match status" value="1"/>
</dbReference>
<evidence type="ECO:0000313" key="14">
    <source>
        <dbReference type="EMBL" id="PVD30897.1"/>
    </source>
</evidence>
<evidence type="ECO:0000259" key="13">
    <source>
        <dbReference type="Pfam" id="PF17796"/>
    </source>
</evidence>
<dbReference type="EMBL" id="PZQS01000005">
    <property type="protein sequence ID" value="PVD30897.1"/>
    <property type="molecule type" value="Genomic_DNA"/>
</dbReference>
<dbReference type="GO" id="GO:0005737">
    <property type="term" value="C:cytoplasm"/>
    <property type="evidence" value="ECO:0007669"/>
    <property type="project" value="UniProtKB-SubCell"/>
</dbReference>
<dbReference type="Pfam" id="PF11978">
    <property type="entry name" value="MVP_shoulder"/>
    <property type="match status" value="1"/>
</dbReference>
<feature type="domain" description="Major vault protein repeat" evidence="13">
    <location>
        <begin position="347"/>
        <end position="396"/>
    </location>
</feature>
<evidence type="ECO:0000256" key="9">
    <source>
        <dbReference type="SAM" id="Coils"/>
    </source>
</evidence>
<evidence type="ECO:0000313" key="15">
    <source>
        <dbReference type="Proteomes" id="UP000245119"/>
    </source>
</evidence>
<evidence type="ECO:0000259" key="10">
    <source>
        <dbReference type="Pfam" id="PF01505"/>
    </source>
</evidence>
<proteinExistence type="predicted"/>
<dbReference type="Gene3D" id="2.30.30.560">
    <property type="match status" value="1"/>
</dbReference>
<evidence type="ECO:0000259" key="12">
    <source>
        <dbReference type="Pfam" id="PF17795"/>
    </source>
</evidence>
<dbReference type="InterPro" id="IPR041136">
    <property type="entry name" value="Vault_4"/>
</dbReference>
<dbReference type="Gene3D" id="2.30.30.550">
    <property type="entry name" value="Major Vault Protein repeat"/>
    <property type="match status" value="4"/>
</dbReference>